<name>A0A811PNP2_9POAL</name>
<gene>
    <name evidence="4" type="ORF">NCGR_LOCUS33178</name>
</gene>
<feature type="compositionally biased region" description="Low complexity" evidence="2">
    <location>
        <begin position="9"/>
        <end position="27"/>
    </location>
</feature>
<dbReference type="Proteomes" id="UP000604825">
    <property type="component" value="Unassembled WGS sequence"/>
</dbReference>
<dbReference type="GO" id="GO:0006355">
    <property type="term" value="P:regulation of DNA-templated transcription"/>
    <property type="evidence" value="ECO:0007669"/>
    <property type="project" value="InterPro"/>
</dbReference>
<dbReference type="Pfam" id="PF04504">
    <property type="entry name" value="GeBP-like_DBD"/>
    <property type="match status" value="1"/>
</dbReference>
<evidence type="ECO:0000256" key="2">
    <source>
        <dbReference type="SAM" id="MobiDB-lite"/>
    </source>
</evidence>
<feature type="region of interest" description="Disordered" evidence="2">
    <location>
        <begin position="1"/>
        <end position="109"/>
    </location>
</feature>
<evidence type="ECO:0000256" key="1">
    <source>
        <dbReference type="ARBA" id="ARBA00010820"/>
    </source>
</evidence>
<feature type="domain" description="Glabrous enhancer-binding protein-like DBD" evidence="3">
    <location>
        <begin position="176"/>
        <end position="262"/>
    </location>
</feature>
<comment type="similarity">
    <text evidence="1">Belongs to the GeBP family.</text>
</comment>
<reference evidence="4" key="1">
    <citation type="submission" date="2020-10" db="EMBL/GenBank/DDBJ databases">
        <authorList>
            <person name="Han B."/>
            <person name="Lu T."/>
            <person name="Zhao Q."/>
            <person name="Huang X."/>
            <person name="Zhao Y."/>
        </authorList>
    </citation>
    <scope>NUCLEOTIDE SEQUENCE</scope>
</reference>
<dbReference type="OrthoDB" id="10592352at2759"/>
<proteinExistence type="inferred from homology"/>
<accession>A0A811PNP2</accession>
<protein>
    <recommendedName>
        <fullName evidence="3">Glabrous enhancer-binding protein-like DBD domain-containing protein</fullName>
    </recommendedName>
</protein>
<comment type="caution">
    <text evidence="4">The sequence shown here is derived from an EMBL/GenBank/DDBJ whole genome shotgun (WGS) entry which is preliminary data.</text>
</comment>
<dbReference type="PANTHER" id="PTHR31662:SF97">
    <property type="entry name" value="MYB-LIKE DOMAIN-CONTAINING PROTEIN"/>
    <property type="match status" value="1"/>
</dbReference>
<evidence type="ECO:0000259" key="3">
    <source>
        <dbReference type="Pfam" id="PF04504"/>
    </source>
</evidence>
<sequence>MPALSPRLDAPSASERSSASSMDADAAPTLPCPDDQRLTAQRAPLPALSPRVDAPMPSERSSAFSMDANAAPTPPSPPSSKKRSLSPLLGMGDGHQDPNSSPCGSPSRRLRISAESTVVALAAAAAATLWSDVDGEHEDVQSLESAGVAVDLGRGDVQGLQPSGDGCHGVAPNYPKRWSDADEVTLLAAAAFFRERTGRSPLPIDAGALFDSIRDSVSPHINEANVSYKLTRFRSRFLHSAPGEPATAHDRLLHDLSVKAWGSVNTVAREA</sequence>
<dbReference type="InterPro" id="IPR007592">
    <property type="entry name" value="GEBP"/>
</dbReference>
<organism evidence="4 5">
    <name type="scientific">Miscanthus lutarioriparius</name>
    <dbReference type="NCBI Taxonomy" id="422564"/>
    <lineage>
        <taxon>Eukaryota</taxon>
        <taxon>Viridiplantae</taxon>
        <taxon>Streptophyta</taxon>
        <taxon>Embryophyta</taxon>
        <taxon>Tracheophyta</taxon>
        <taxon>Spermatophyta</taxon>
        <taxon>Magnoliopsida</taxon>
        <taxon>Liliopsida</taxon>
        <taxon>Poales</taxon>
        <taxon>Poaceae</taxon>
        <taxon>PACMAD clade</taxon>
        <taxon>Panicoideae</taxon>
        <taxon>Andropogonodae</taxon>
        <taxon>Andropogoneae</taxon>
        <taxon>Saccharinae</taxon>
        <taxon>Miscanthus</taxon>
    </lineage>
</organism>
<dbReference type="InterPro" id="IPR053932">
    <property type="entry name" value="GeBP-like_DBD"/>
</dbReference>
<dbReference type="EMBL" id="CAJGYO010000008">
    <property type="protein sequence ID" value="CAD6249347.1"/>
    <property type="molecule type" value="Genomic_DNA"/>
</dbReference>
<evidence type="ECO:0000313" key="5">
    <source>
        <dbReference type="Proteomes" id="UP000604825"/>
    </source>
</evidence>
<dbReference type="AlphaFoldDB" id="A0A811PNP2"/>
<keyword evidence="5" id="KW-1185">Reference proteome</keyword>
<evidence type="ECO:0000313" key="4">
    <source>
        <dbReference type="EMBL" id="CAD6249347.1"/>
    </source>
</evidence>
<dbReference type="PANTHER" id="PTHR31662">
    <property type="entry name" value="BNAANNG10740D PROTEIN-RELATED"/>
    <property type="match status" value="1"/>
</dbReference>
<dbReference type="GO" id="GO:0005634">
    <property type="term" value="C:nucleus"/>
    <property type="evidence" value="ECO:0007669"/>
    <property type="project" value="TreeGrafter"/>
</dbReference>